<feature type="compositionally biased region" description="Basic and acidic residues" evidence="1">
    <location>
        <begin position="274"/>
        <end position="292"/>
    </location>
</feature>
<dbReference type="Proteomes" id="UP001597090">
    <property type="component" value="Unassembled WGS sequence"/>
</dbReference>
<keyword evidence="2" id="KW-0472">Membrane</keyword>
<dbReference type="RefSeq" id="WP_386813198.1">
    <property type="nucleotide sequence ID" value="NZ_JBHTIH010000007.1"/>
</dbReference>
<feature type="transmembrane region" description="Helical" evidence="2">
    <location>
        <begin position="53"/>
        <end position="78"/>
    </location>
</feature>
<feature type="compositionally biased region" description="Basic and acidic residues" evidence="1">
    <location>
        <begin position="245"/>
        <end position="267"/>
    </location>
</feature>
<feature type="region of interest" description="Disordered" evidence="1">
    <location>
        <begin position="243"/>
        <end position="292"/>
    </location>
</feature>
<name>A0ABW2YQP0_9GAMM</name>
<organism evidence="3 4">
    <name type="scientific">Lysobacter koreensis</name>
    <dbReference type="NCBI Taxonomy" id="266122"/>
    <lineage>
        <taxon>Bacteria</taxon>
        <taxon>Pseudomonadati</taxon>
        <taxon>Pseudomonadota</taxon>
        <taxon>Gammaproteobacteria</taxon>
        <taxon>Lysobacterales</taxon>
        <taxon>Lysobacteraceae</taxon>
        <taxon>Lysobacter</taxon>
    </lineage>
</organism>
<dbReference type="InterPro" id="IPR021733">
    <property type="entry name" value="DUF3304"/>
</dbReference>
<dbReference type="EMBL" id="JBHTIH010000007">
    <property type="protein sequence ID" value="MFD0740114.1"/>
    <property type="molecule type" value="Genomic_DNA"/>
</dbReference>
<comment type="caution">
    <text evidence="3">The sequence shown here is derived from an EMBL/GenBank/DDBJ whole genome shotgun (WGS) entry which is preliminary data.</text>
</comment>
<reference evidence="4" key="1">
    <citation type="journal article" date="2019" name="Int. J. Syst. Evol. Microbiol.">
        <title>The Global Catalogue of Microorganisms (GCM) 10K type strain sequencing project: providing services to taxonomists for standard genome sequencing and annotation.</title>
        <authorList>
            <consortium name="The Broad Institute Genomics Platform"/>
            <consortium name="The Broad Institute Genome Sequencing Center for Infectious Disease"/>
            <person name="Wu L."/>
            <person name="Ma J."/>
        </authorList>
    </citation>
    <scope>NUCLEOTIDE SEQUENCE [LARGE SCALE GENOMIC DNA]</scope>
    <source>
        <strain evidence="4">CCUG 55491</strain>
    </source>
</reference>
<gene>
    <name evidence="3" type="ORF">ACFQZQ_12595</name>
</gene>
<protein>
    <submittedName>
        <fullName evidence="3">DUF3304 domain-containing protein</fullName>
    </submittedName>
</protein>
<feature type="transmembrane region" description="Helical" evidence="2">
    <location>
        <begin position="99"/>
        <end position="119"/>
    </location>
</feature>
<evidence type="ECO:0000256" key="1">
    <source>
        <dbReference type="SAM" id="MobiDB-lite"/>
    </source>
</evidence>
<accession>A0ABW2YQP0</accession>
<evidence type="ECO:0000313" key="3">
    <source>
        <dbReference type="EMBL" id="MFD0740114.1"/>
    </source>
</evidence>
<evidence type="ECO:0000256" key="2">
    <source>
        <dbReference type="SAM" id="Phobius"/>
    </source>
</evidence>
<proteinExistence type="predicted"/>
<evidence type="ECO:0000313" key="4">
    <source>
        <dbReference type="Proteomes" id="UP001597090"/>
    </source>
</evidence>
<dbReference type="Pfam" id="PF11745">
    <property type="entry name" value="DUF3304"/>
    <property type="match status" value="1"/>
</dbReference>
<feature type="transmembrane region" description="Helical" evidence="2">
    <location>
        <begin position="21"/>
        <end position="47"/>
    </location>
</feature>
<sequence length="292" mass="31190">MSNPQLPAHSTQFDGGWAEGLLWLFLFLGYLSALGCGSLFLVGGLGFTSGAEAVAVVFFLTVGATSMAAATGLGIAVRNTGRKFLNRGKWQWIGKVSRWALHGLWLMPLAFVLAGLALAPKSAESNQPGMIGGASQEEMIPVGITGIDHLPAHLAVQSLSVDGSGGGSAGTGSLACCASLPALWRKSLVVEIRWGVTNFRDCKADEYVARVPVEQYSEVGNLFVHFFADGKVRAVSSNYNPAGARHPESEYPIKTPIPDKDPWHRYSLESTCLGKDREAPPTQHKEGDVSYE</sequence>
<keyword evidence="4" id="KW-1185">Reference proteome</keyword>
<keyword evidence="2" id="KW-1133">Transmembrane helix</keyword>
<keyword evidence="2" id="KW-0812">Transmembrane</keyword>